<dbReference type="EMBL" id="JROU02000646">
    <property type="protein sequence ID" value="OEH78722.1"/>
    <property type="molecule type" value="Genomic_DNA"/>
</dbReference>
<sequence>MHASTAWQRVRRRALPKKREGFEQQDRERRPTAPGKGQRRQPYPGSWAAETLQQQQQQKKRPCARECMDREGVPCGEGMRRTKVFLRMPLPVRLQGAVGRNVPSEETLHSFSNGGRDRRTGRRGRGEKKGKTAARNP</sequence>
<protein>
    <submittedName>
        <fullName evidence="2">Uncharacterized protein</fullName>
    </submittedName>
</protein>
<gene>
    <name evidence="2" type="ORF">cyc_03402</name>
</gene>
<name>A0A1D3D5J6_9EIME</name>
<proteinExistence type="predicted"/>
<feature type="region of interest" description="Disordered" evidence="1">
    <location>
        <begin position="1"/>
        <end position="76"/>
    </location>
</feature>
<dbReference type="VEuPathDB" id="ToxoDB:cyc_03402"/>
<feature type="compositionally biased region" description="Basic and acidic residues" evidence="1">
    <location>
        <begin position="17"/>
        <end position="31"/>
    </location>
</feature>
<evidence type="ECO:0000256" key="1">
    <source>
        <dbReference type="SAM" id="MobiDB-lite"/>
    </source>
</evidence>
<dbReference type="AlphaFoldDB" id="A0A1D3D5J6"/>
<feature type="compositionally biased region" description="Basic residues" evidence="1">
    <location>
        <begin position="119"/>
        <end position="137"/>
    </location>
</feature>
<feature type="region of interest" description="Disordered" evidence="1">
    <location>
        <begin position="97"/>
        <end position="137"/>
    </location>
</feature>
<evidence type="ECO:0000313" key="2">
    <source>
        <dbReference type="EMBL" id="OEH78722.1"/>
    </source>
</evidence>
<keyword evidence="3" id="KW-1185">Reference proteome</keyword>
<comment type="caution">
    <text evidence="2">The sequence shown here is derived from an EMBL/GenBank/DDBJ whole genome shotgun (WGS) entry which is preliminary data.</text>
</comment>
<dbReference type="Proteomes" id="UP000095192">
    <property type="component" value="Unassembled WGS sequence"/>
</dbReference>
<evidence type="ECO:0000313" key="3">
    <source>
        <dbReference type="Proteomes" id="UP000095192"/>
    </source>
</evidence>
<organism evidence="2 3">
    <name type="scientific">Cyclospora cayetanensis</name>
    <dbReference type="NCBI Taxonomy" id="88456"/>
    <lineage>
        <taxon>Eukaryota</taxon>
        <taxon>Sar</taxon>
        <taxon>Alveolata</taxon>
        <taxon>Apicomplexa</taxon>
        <taxon>Conoidasida</taxon>
        <taxon>Coccidia</taxon>
        <taxon>Eucoccidiorida</taxon>
        <taxon>Eimeriorina</taxon>
        <taxon>Eimeriidae</taxon>
        <taxon>Cyclospora</taxon>
    </lineage>
</organism>
<dbReference type="InParanoid" id="A0A1D3D5J6"/>
<accession>A0A1D3D5J6</accession>
<feature type="compositionally biased region" description="Basic and acidic residues" evidence="1">
    <location>
        <begin position="63"/>
        <end position="72"/>
    </location>
</feature>
<reference evidence="2 3" key="1">
    <citation type="journal article" date="2016" name="BMC Genomics">
        <title>Comparative genomics reveals Cyclospora cayetanensis possesses coccidia-like metabolism and invasion components but unique surface antigens.</title>
        <authorList>
            <person name="Liu S."/>
            <person name="Wang L."/>
            <person name="Zheng H."/>
            <person name="Xu Z."/>
            <person name="Roellig D.M."/>
            <person name="Li N."/>
            <person name="Frace M.A."/>
            <person name="Tang K."/>
            <person name="Arrowood M.J."/>
            <person name="Moss D.M."/>
            <person name="Zhang L."/>
            <person name="Feng Y."/>
            <person name="Xiao L."/>
        </authorList>
    </citation>
    <scope>NUCLEOTIDE SEQUENCE [LARGE SCALE GENOMIC DNA]</scope>
    <source>
        <strain evidence="2 3">CHN_HEN01</strain>
    </source>
</reference>